<dbReference type="Pfam" id="PF06812">
    <property type="entry name" value="ImpA_N"/>
    <property type="match status" value="1"/>
</dbReference>
<dbReference type="PANTHER" id="PTHR37024">
    <property type="entry name" value="TYPE VI SECRETION SYSTEM DUF2094 AND IMPA-RELATED DOMAIN PROTEIN"/>
    <property type="match status" value="1"/>
</dbReference>
<dbReference type="InterPro" id="IPR010657">
    <property type="entry name" value="ImpA_N"/>
</dbReference>
<protein>
    <submittedName>
        <fullName evidence="3">Uncharacterized protein ImpA</fullName>
    </submittedName>
</protein>
<name>A0A0C2ICY6_9PSED</name>
<comment type="caution">
    <text evidence="3">The sequence shown here is derived from an EMBL/GenBank/DDBJ whole genome shotgun (WGS) entry which is preliminary data.</text>
</comment>
<dbReference type="OrthoDB" id="1522895at2"/>
<keyword evidence="4" id="KW-1185">Reference proteome</keyword>
<evidence type="ECO:0000313" key="3">
    <source>
        <dbReference type="EMBL" id="KIH82867.1"/>
    </source>
</evidence>
<dbReference type="PANTHER" id="PTHR37024:SF5">
    <property type="entry name" value="IMPA N-TERMINAL DOMAIN-CONTAINING PROTEIN"/>
    <property type="match status" value="1"/>
</dbReference>
<dbReference type="InterPro" id="IPR017739">
    <property type="entry name" value="T6SS-assoc_VCA0119"/>
</dbReference>
<reference evidence="3 4" key="1">
    <citation type="submission" date="2015-01" db="EMBL/GenBank/DDBJ databases">
        <title>Complete genome of Pseudomonas batumici UCM B-321 producer of the batumin antibiotic with strong antistaphilococcal and potential anticancer activity.</title>
        <authorList>
            <person name="Klochko V.V."/>
            <person name="Zelena L.B."/>
            <person name="Elena K.A."/>
            <person name="Reva O.N."/>
        </authorList>
    </citation>
    <scope>NUCLEOTIDE SEQUENCE [LARGE SCALE GENOMIC DNA]</scope>
    <source>
        <strain evidence="3 4">UCM B-321</strain>
    </source>
</reference>
<dbReference type="Pfam" id="PF16989">
    <property type="entry name" value="T6SS_VasJ"/>
    <property type="match status" value="1"/>
</dbReference>
<evidence type="ECO:0000259" key="2">
    <source>
        <dbReference type="Pfam" id="PF06812"/>
    </source>
</evidence>
<evidence type="ECO:0000313" key="4">
    <source>
        <dbReference type="Proteomes" id="UP000031535"/>
    </source>
</evidence>
<dbReference type="STRING" id="226910.UCMB321_3322"/>
<dbReference type="Proteomes" id="UP000031535">
    <property type="component" value="Unassembled WGS sequence"/>
</dbReference>
<proteinExistence type="predicted"/>
<evidence type="ECO:0000256" key="1">
    <source>
        <dbReference type="SAM" id="MobiDB-lite"/>
    </source>
</evidence>
<dbReference type="PATRIC" id="fig|226910.6.peg.3311"/>
<dbReference type="NCBIfam" id="TIGR03362">
    <property type="entry name" value="VI_chp_7"/>
    <property type="match status" value="1"/>
</dbReference>
<accession>A0A0C2ICY6</accession>
<organism evidence="3 4">
    <name type="scientific">Pseudomonas batumici</name>
    <dbReference type="NCBI Taxonomy" id="226910"/>
    <lineage>
        <taxon>Bacteria</taxon>
        <taxon>Pseudomonadati</taxon>
        <taxon>Pseudomonadota</taxon>
        <taxon>Gammaproteobacteria</taxon>
        <taxon>Pseudomonadales</taxon>
        <taxon>Pseudomonadaceae</taxon>
        <taxon>Pseudomonas</taxon>
    </lineage>
</organism>
<dbReference type="RefSeq" id="WP_040068781.1">
    <property type="nucleotide sequence ID" value="NZ_JXDG01000042.1"/>
</dbReference>
<sequence>MTCSNVLQSYCLELASVPVFADNFAGDDVRFSDEYESLERELGKALSPYASTGVDWGKVKVESEVILRRHSKDLRVACWMAWALYKQASFPGLLAGLGLIGHLCEHHWHVLHPLKSRTRSAAINWLIAQVEKALEGECGEVEQSSVFIALAARLAELDKLLDERLAGEAPAISPIARRLSTWANRPASRRLESGQAPNISPQAPLAPSGSSTHATRIDSEKDAQKSLRQLQELARPLCAWWLRQKVATAKALGLSRTLLWLPIERLPEHDGERVTALRAPPADTLRVYAEASTRGDHEALLPKLEATLASAPFWFDGLRMLWECLQALGLARAMRELELHFALFLERLPGIAELRFHDGAPFADSVTRSWISSQISLHLRPAVAPSTSDGTSADAAWEQALRDVQPVLLKDGFKSAVQLLIQGMQVARGERAAFFWQLALVKLCFQARQYELARLKLDALDQQLQAGGLLAWEPDLATEVLTLLYRCFETLPETTATLEDKARVYRRLCHLNLDAVII</sequence>
<dbReference type="EMBL" id="JXDG01000042">
    <property type="protein sequence ID" value="KIH82867.1"/>
    <property type="molecule type" value="Genomic_DNA"/>
</dbReference>
<feature type="region of interest" description="Disordered" evidence="1">
    <location>
        <begin position="191"/>
        <end position="219"/>
    </location>
</feature>
<dbReference type="AlphaFoldDB" id="A0A0C2ICY6"/>
<feature type="domain" description="ImpA N-terminal" evidence="2">
    <location>
        <begin position="18"/>
        <end position="127"/>
    </location>
</feature>
<gene>
    <name evidence="3" type="ORF">UCMB321_3322</name>
</gene>